<dbReference type="GO" id="GO:0009236">
    <property type="term" value="P:cobalamin biosynthetic process"/>
    <property type="evidence" value="ECO:0007669"/>
    <property type="project" value="UniProtKB-UniRule"/>
</dbReference>
<feature type="transmembrane region" description="Helical" evidence="9">
    <location>
        <begin position="215"/>
        <end position="235"/>
    </location>
</feature>
<feature type="transmembrane region" description="Helical" evidence="9">
    <location>
        <begin position="58"/>
        <end position="76"/>
    </location>
</feature>
<evidence type="ECO:0000313" key="11">
    <source>
        <dbReference type="Proteomes" id="UP000007721"/>
    </source>
</evidence>
<feature type="transmembrane region" description="Helical" evidence="9">
    <location>
        <begin position="159"/>
        <end position="180"/>
    </location>
</feature>
<dbReference type="GO" id="GO:0015420">
    <property type="term" value="F:ABC-type vitamin B12 transporter activity"/>
    <property type="evidence" value="ECO:0007669"/>
    <property type="project" value="UniProtKB-UniRule"/>
</dbReference>
<dbReference type="Pfam" id="PF03186">
    <property type="entry name" value="CobD_Cbib"/>
    <property type="match status" value="1"/>
</dbReference>
<keyword evidence="4 9" id="KW-1003">Cell membrane</keyword>
<dbReference type="EMBL" id="CP001390">
    <property type="protein sequence ID" value="ACM18416.1"/>
    <property type="molecule type" value="Genomic_DNA"/>
</dbReference>
<reference evidence="10 11" key="1">
    <citation type="submission" date="2009-01" db="EMBL/GenBank/DDBJ databases">
        <title>Complete sequence of Geobacter sp. FRC-32.</title>
        <authorList>
            <consortium name="US DOE Joint Genome Institute"/>
            <person name="Lucas S."/>
            <person name="Copeland A."/>
            <person name="Lapidus A."/>
            <person name="Glavina del Rio T."/>
            <person name="Dalin E."/>
            <person name="Tice H."/>
            <person name="Bruce D."/>
            <person name="Goodwin L."/>
            <person name="Pitluck S."/>
            <person name="Saunders E."/>
            <person name="Brettin T."/>
            <person name="Detter J.C."/>
            <person name="Han C."/>
            <person name="Larimer F."/>
            <person name="Land M."/>
            <person name="Hauser L."/>
            <person name="Kyrpides N."/>
            <person name="Ovchinnikova G."/>
            <person name="Kostka J."/>
            <person name="Richardson P."/>
        </authorList>
    </citation>
    <scope>NUCLEOTIDE SEQUENCE [LARGE SCALE GENOMIC DNA]</scope>
    <source>
        <strain evidence="11">DSM 22248 / JCM 15807 / FRC-32</strain>
    </source>
</reference>
<dbReference type="HOGENOM" id="CLU_054212_0_0_7"/>
<feature type="transmembrane region" description="Helical" evidence="9">
    <location>
        <begin position="299"/>
        <end position="319"/>
    </location>
</feature>
<dbReference type="GO" id="GO:0048472">
    <property type="term" value="F:threonine-phosphate decarboxylase activity"/>
    <property type="evidence" value="ECO:0007669"/>
    <property type="project" value="InterPro"/>
</dbReference>
<dbReference type="eggNOG" id="COG1270">
    <property type="taxonomic scope" value="Bacteria"/>
</dbReference>
<gene>
    <name evidence="9" type="primary">cobD</name>
    <name evidence="10" type="synonym">cbiB</name>
    <name evidence="10" type="ordered locus">Geob_0039</name>
</gene>
<comment type="function">
    <text evidence="9">Converts cobyric acid to cobinamide by the addition of aminopropanol on the F carboxylic group.</text>
</comment>
<evidence type="ECO:0000256" key="4">
    <source>
        <dbReference type="ARBA" id="ARBA00022475"/>
    </source>
</evidence>
<dbReference type="AlphaFoldDB" id="B9M7V8"/>
<keyword evidence="8 9" id="KW-0472">Membrane</keyword>
<evidence type="ECO:0000256" key="2">
    <source>
        <dbReference type="ARBA" id="ARBA00004953"/>
    </source>
</evidence>
<feature type="transmembrane region" description="Helical" evidence="9">
    <location>
        <begin position="5"/>
        <end position="22"/>
    </location>
</feature>
<evidence type="ECO:0000256" key="5">
    <source>
        <dbReference type="ARBA" id="ARBA00022573"/>
    </source>
</evidence>
<dbReference type="UniPathway" id="UPA00148"/>
<proteinExistence type="inferred from homology"/>
<organism evidence="10 11">
    <name type="scientific">Geotalea daltonii (strain DSM 22248 / JCM 15807 / FRC-32)</name>
    <name type="common">Geobacter daltonii</name>
    <dbReference type="NCBI Taxonomy" id="316067"/>
    <lineage>
        <taxon>Bacteria</taxon>
        <taxon>Pseudomonadati</taxon>
        <taxon>Thermodesulfobacteriota</taxon>
        <taxon>Desulfuromonadia</taxon>
        <taxon>Geobacterales</taxon>
        <taxon>Geobacteraceae</taxon>
        <taxon>Geotalea</taxon>
    </lineage>
</organism>
<dbReference type="KEGG" id="geo:Geob_0039"/>
<comment type="subcellular location">
    <subcellularLocation>
        <location evidence="1 9">Cell membrane</location>
        <topology evidence="1 9">Multi-pass membrane protein</topology>
    </subcellularLocation>
</comment>
<evidence type="ECO:0000313" key="10">
    <source>
        <dbReference type="EMBL" id="ACM18416.1"/>
    </source>
</evidence>
<accession>B9M7V8</accession>
<evidence type="ECO:0000256" key="1">
    <source>
        <dbReference type="ARBA" id="ARBA00004651"/>
    </source>
</evidence>
<dbReference type="STRING" id="316067.Geob_0039"/>
<evidence type="ECO:0000256" key="3">
    <source>
        <dbReference type="ARBA" id="ARBA00006263"/>
    </source>
</evidence>
<dbReference type="GO" id="GO:0005886">
    <property type="term" value="C:plasma membrane"/>
    <property type="evidence" value="ECO:0007669"/>
    <property type="project" value="UniProtKB-SubCell"/>
</dbReference>
<sequence length="320" mass="34039">MSEPFINHVFVVIVAVILDLLLGDPPGLPHPVVGIGRLILFLEAHLRRVFADARRGGIALLCITVGITCLSAALLLKVAALIHPIFATAVAIYLSWTCLASRSLHRESMLVVDALRKGDLPAARIWLSRIVGRDTGDLDQTGVIRGVVETVAENTSDGVIAPLVCLMIGGPVLGLAYKAVNTLDSMVGYKNDRYLHFGWASARFDDLANYLPARLTGLLLVLAAPFAGLSAGSAWRIMRRDGRNHSSPNSGIPEAAAAGALGVQLGGVNYYFGKPVAKPTIGDHVYPLSLAACHGAVRLMYGAEVLLLAGFVVFATVIYR</sequence>
<keyword evidence="7 9" id="KW-1133">Transmembrane helix</keyword>
<dbReference type="Proteomes" id="UP000007721">
    <property type="component" value="Chromosome"/>
</dbReference>
<feature type="transmembrane region" description="Helical" evidence="9">
    <location>
        <begin position="82"/>
        <end position="100"/>
    </location>
</feature>
<keyword evidence="11" id="KW-1185">Reference proteome</keyword>
<evidence type="ECO:0000256" key="6">
    <source>
        <dbReference type="ARBA" id="ARBA00022692"/>
    </source>
</evidence>
<keyword evidence="6 9" id="KW-0812">Transmembrane</keyword>
<keyword evidence="5 9" id="KW-0169">Cobalamin biosynthesis</keyword>
<evidence type="ECO:0000256" key="9">
    <source>
        <dbReference type="HAMAP-Rule" id="MF_00024"/>
    </source>
</evidence>
<dbReference type="PANTHER" id="PTHR34308:SF1">
    <property type="entry name" value="COBALAMIN BIOSYNTHESIS PROTEIN CBIB"/>
    <property type="match status" value="1"/>
</dbReference>
<comment type="caution">
    <text evidence="9">Lacks conserved residue(s) required for the propagation of feature annotation.</text>
</comment>
<dbReference type="PANTHER" id="PTHR34308">
    <property type="entry name" value="COBALAMIN BIOSYNTHESIS PROTEIN CBIB"/>
    <property type="match status" value="1"/>
</dbReference>
<dbReference type="RefSeq" id="WP_012645145.1">
    <property type="nucleotide sequence ID" value="NC_011979.1"/>
</dbReference>
<protein>
    <recommendedName>
        <fullName evidence="9">Cobalamin biosynthesis protein CobD</fullName>
    </recommendedName>
</protein>
<evidence type="ECO:0000256" key="8">
    <source>
        <dbReference type="ARBA" id="ARBA00023136"/>
    </source>
</evidence>
<dbReference type="NCBIfam" id="TIGR00380">
    <property type="entry name" value="cobal_cbiB"/>
    <property type="match status" value="1"/>
</dbReference>
<evidence type="ECO:0000256" key="7">
    <source>
        <dbReference type="ARBA" id="ARBA00022989"/>
    </source>
</evidence>
<dbReference type="HAMAP" id="MF_00024">
    <property type="entry name" value="CobD_CbiB"/>
    <property type="match status" value="1"/>
</dbReference>
<dbReference type="InterPro" id="IPR004485">
    <property type="entry name" value="Cobalamin_biosynth_CobD/CbiB"/>
</dbReference>
<comment type="similarity">
    <text evidence="3 9">Belongs to the CobD/CbiB family.</text>
</comment>
<comment type="pathway">
    <text evidence="2 9">Cofactor biosynthesis; adenosylcobalamin biosynthesis.</text>
</comment>
<name>B9M7V8_GEODF</name>
<feature type="transmembrane region" description="Helical" evidence="9">
    <location>
        <begin position="28"/>
        <end position="46"/>
    </location>
</feature>